<evidence type="ECO:0000256" key="4">
    <source>
        <dbReference type="ARBA" id="ARBA00023157"/>
    </source>
</evidence>
<protein>
    <submittedName>
        <fullName evidence="6">Kunitz inhibitor STI-like superfamily</fullName>
    </submittedName>
</protein>
<dbReference type="GO" id="GO:0006950">
    <property type="term" value="P:response to stress"/>
    <property type="evidence" value="ECO:0007669"/>
    <property type="project" value="UniProtKB-ARBA"/>
</dbReference>
<dbReference type="OrthoDB" id="1028092at2759"/>
<evidence type="ECO:0000313" key="7">
    <source>
        <dbReference type="Proteomes" id="UP000694251"/>
    </source>
</evidence>
<dbReference type="Pfam" id="PF00197">
    <property type="entry name" value="Kunitz_legume"/>
    <property type="match status" value="2"/>
</dbReference>
<reference evidence="6 7" key="1">
    <citation type="submission" date="2020-12" db="EMBL/GenBank/DDBJ databases">
        <title>Concerted genomic and epigenomic changes stabilize Arabidopsis allopolyploids.</title>
        <authorList>
            <person name="Chen Z."/>
        </authorList>
    </citation>
    <scope>NUCLEOTIDE SEQUENCE [LARGE SCALE GENOMIC DNA]</scope>
    <source>
        <strain evidence="6">As9502</strain>
        <tissue evidence="6">Leaf</tissue>
    </source>
</reference>
<dbReference type="PANTHER" id="PTHR33107:SF89">
    <property type="entry name" value="KUNITZ TRYPSIN INHIBITOR 2"/>
    <property type="match status" value="1"/>
</dbReference>
<dbReference type="PANTHER" id="PTHR33107">
    <property type="entry name" value="KUNITZ TRYPSIN INHIBITOR 2"/>
    <property type="match status" value="1"/>
</dbReference>
<dbReference type="GO" id="GO:0004866">
    <property type="term" value="F:endopeptidase inhibitor activity"/>
    <property type="evidence" value="ECO:0007669"/>
    <property type="project" value="InterPro"/>
</dbReference>
<gene>
    <name evidence="6" type="ORF">ISN44_As07g020880</name>
</gene>
<comment type="similarity">
    <text evidence="1">Belongs to the protease inhibitor I3 (leguminous Kunitz-type inhibitor) family.</text>
</comment>
<dbReference type="AlphaFoldDB" id="A0A8T2BY66"/>
<dbReference type="InterPro" id="IPR011659">
    <property type="entry name" value="WD40"/>
</dbReference>
<comment type="caution">
    <text evidence="6">The sequence shown here is derived from an EMBL/GenBank/DDBJ whole genome shotgun (WGS) entry which is preliminary data.</text>
</comment>
<proteinExistence type="inferred from homology"/>
<name>A0A8T2BY66_ARASU</name>
<keyword evidence="3" id="KW-0732">Signal</keyword>
<evidence type="ECO:0000256" key="5">
    <source>
        <dbReference type="ARBA" id="ARBA00023180"/>
    </source>
</evidence>
<keyword evidence="5" id="KW-0325">Glycoprotein</keyword>
<keyword evidence="7" id="KW-1185">Reference proteome</keyword>
<dbReference type="CDD" id="cd23360">
    <property type="entry name" value="beta-trefoil_STI_WSCP_II"/>
    <property type="match status" value="2"/>
</dbReference>
<dbReference type="Proteomes" id="UP000694251">
    <property type="component" value="Chromosome 7"/>
</dbReference>
<keyword evidence="2" id="KW-0646">Protease inhibitor</keyword>
<evidence type="ECO:0000313" key="6">
    <source>
        <dbReference type="EMBL" id="KAG7589854.1"/>
    </source>
</evidence>
<dbReference type="InterPro" id="IPR002160">
    <property type="entry name" value="Prot_inh_Kunz-lg"/>
</dbReference>
<sequence>MRSRQSRRKVTDSRSSLSQAFFVVYKPDGSGLRQLLSQMGFGRDPIRHGIVYTSSGPALAPGKSQIDILAINVDAPNPSAAVKKLTTTGENNAFPWPSPDGKRTVFRSSRSGTKNLYIMDAEKGESGAVFTHGKEPVKDTAGNSLNAGELYFIQPVKTKSKNGGGLVPAAITVLPFCPLGITQTLLPYQPGLPVGFVLPLGVRSTVMTSSAVNIEFRANIWPFCKEFSKFWEVDDSSSAPMEPSILIGGKLGEQNSSFKIEKAGEGARANVYKLTTFYGTVGAIPGVWLGAPQLIVTNDTAKTLLVKFKKVDDTTPVCIHGGEPVKDTVGNYLKTDQQYFIQPPNTDGGGLVPAPPRLFPLCPLGIVQTLLPHQPGLPVSFSVPYANIETTVSTDDYVNIEFKSNKWACNEFSKFWKVNETSSASEEPLILVGGTPQEPYSWFKIEIAGEGAGANTYKLTSFTGPVGTKPGPWFGAPQLVVINDTVKPLLVKFKKVDDDATSTPRVDKLGLKMFPFY</sequence>
<dbReference type="EMBL" id="JAEFBJ010000007">
    <property type="protein sequence ID" value="KAG7589854.1"/>
    <property type="molecule type" value="Genomic_DNA"/>
</dbReference>
<evidence type="ECO:0000256" key="3">
    <source>
        <dbReference type="ARBA" id="ARBA00022729"/>
    </source>
</evidence>
<evidence type="ECO:0000256" key="1">
    <source>
        <dbReference type="ARBA" id="ARBA00005440"/>
    </source>
</evidence>
<accession>A0A8T2BY66</accession>
<evidence type="ECO:0000256" key="2">
    <source>
        <dbReference type="ARBA" id="ARBA00022690"/>
    </source>
</evidence>
<dbReference type="SMART" id="SM00452">
    <property type="entry name" value="STI"/>
    <property type="match status" value="2"/>
</dbReference>
<organism evidence="6 7">
    <name type="scientific">Arabidopsis suecica</name>
    <name type="common">Swedish thale-cress</name>
    <name type="synonym">Cardaminopsis suecica</name>
    <dbReference type="NCBI Taxonomy" id="45249"/>
    <lineage>
        <taxon>Eukaryota</taxon>
        <taxon>Viridiplantae</taxon>
        <taxon>Streptophyta</taxon>
        <taxon>Embryophyta</taxon>
        <taxon>Tracheophyta</taxon>
        <taxon>Spermatophyta</taxon>
        <taxon>Magnoliopsida</taxon>
        <taxon>eudicotyledons</taxon>
        <taxon>Gunneridae</taxon>
        <taxon>Pentapetalae</taxon>
        <taxon>rosids</taxon>
        <taxon>malvids</taxon>
        <taxon>Brassicales</taxon>
        <taxon>Brassicaceae</taxon>
        <taxon>Camelineae</taxon>
        <taxon>Arabidopsis</taxon>
    </lineage>
</organism>
<dbReference type="FunFam" id="2.80.10.50:FF:000155">
    <property type="entry name" value="Cysteine protease inhibitor WSCP"/>
    <property type="match status" value="1"/>
</dbReference>
<dbReference type="Pfam" id="PF07676">
    <property type="entry name" value="PD40"/>
    <property type="match status" value="1"/>
</dbReference>
<keyword evidence="4" id="KW-1015">Disulfide bond</keyword>